<feature type="compositionally biased region" description="Pro residues" evidence="1">
    <location>
        <begin position="493"/>
        <end position="513"/>
    </location>
</feature>
<feature type="region of interest" description="Disordered" evidence="1">
    <location>
        <begin position="415"/>
        <end position="520"/>
    </location>
</feature>
<dbReference type="AlphaFoldDB" id="A0A4U0MNB9"/>
<organism evidence="2 3">
    <name type="scientific">Streptomyces piniterrae</name>
    <dbReference type="NCBI Taxonomy" id="2571125"/>
    <lineage>
        <taxon>Bacteria</taxon>
        <taxon>Bacillati</taxon>
        <taxon>Actinomycetota</taxon>
        <taxon>Actinomycetes</taxon>
        <taxon>Kitasatosporales</taxon>
        <taxon>Streptomycetaceae</taxon>
        <taxon>Streptomyces</taxon>
    </lineage>
</organism>
<reference evidence="2 3" key="1">
    <citation type="submission" date="2019-04" db="EMBL/GenBank/DDBJ databases">
        <title>Streptomyces piniterrae sp. nov., a heliquinomycin-producing actinomycete isolated from rhizosphere soil of Pinus yunnanensis.</title>
        <authorList>
            <person name="Zhuang X."/>
            <person name="Zhao J."/>
        </authorList>
    </citation>
    <scope>NUCLEOTIDE SEQUENCE [LARGE SCALE GENOMIC DNA]</scope>
    <source>
        <strain evidence="3">jys28</strain>
    </source>
</reference>
<accession>A0A4U0MNB9</accession>
<proteinExistence type="predicted"/>
<dbReference type="EMBL" id="SUMB01000017">
    <property type="protein sequence ID" value="TJZ42271.1"/>
    <property type="molecule type" value="Genomic_DNA"/>
</dbReference>
<feature type="compositionally biased region" description="Low complexity" evidence="1">
    <location>
        <begin position="468"/>
        <end position="477"/>
    </location>
</feature>
<gene>
    <name evidence="2" type="ORF">FCH28_35250</name>
</gene>
<dbReference type="RefSeq" id="WP_136744494.1">
    <property type="nucleotide sequence ID" value="NZ_SUMB01000017.1"/>
</dbReference>
<sequence length="520" mass="55093">MSAVLAVCAGALVAACGSEEKPPSEKSPREVLKERLIATEKRLPRDEVLPTFQALADAMAAARDAGMGQDAMLGEVLASHVRHWKRPAGIKETLANNQALGDQARAGHVVTVPAPASQNDKPRGGVGRYRAAGRGPAAQLTPTKPQDVVGIFGNGVLNTSQEATQAATALGGALGQKIEEAYNVSAKDAATSFANGQAMGRAVREKQEIPEVKQYVDMMVKREGVPAKGSAGAMGVDVFAQKLPSLFLQYEGQAWKAQENTAYAALMAQGRAALGAGKPVILISHSEGGFPVREAKRDLDKEVAKFRQDHGQPDAPSPVGALYIAPPFGDETTSSLNTEDSKYVLLRGDFINLINDIRLRPTAEPTGNQPSAWSTNMGDTVTLHLLNTYLQDGTDSRQQVIKAFNELKDHVCGQPAVTGLKSRPGRRVSCPARPPAPEAPERPGQPPGEPQEREPERPPGQPPEDTQEPTTPKQPTTHEPPAPTGTPGEPTHVPEPPQVPPQPPAPPAPPTHTPAPGARR</sequence>
<keyword evidence="3" id="KW-1185">Reference proteome</keyword>
<dbReference type="Proteomes" id="UP000308697">
    <property type="component" value="Unassembled WGS sequence"/>
</dbReference>
<feature type="compositionally biased region" description="Pro residues" evidence="1">
    <location>
        <begin position="432"/>
        <end position="449"/>
    </location>
</feature>
<protein>
    <submittedName>
        <fullName evidence="2">Uncharacterized protein</fullName>
    </submittedName>
</protein>
<feature type="region of interest" description="Disordered" evidence="1">
    <location>
        <begin position="114"/>
        <end position="144"/>
    </location>
</feature>
<feature type="compositionally biased region" description="Low complexity" evidence="1">
    <location>
        <begin position="128"/>
        <end position="138"/>
    </location>
</feature>
<dbReference type="PRINTS" id="PR01217">
    <property type="entry name" value="PRICHEXTENSN"/>
</dbReference>
<evidence type="ECO:0000313" key="2">
    <source>
        <dbReference type="EMBL" id="TJZ42271.1"/>
    </source>
</evidence>
<evidence type="ECO:0000313" key="3">
    <source>
        <dbReference type="Proteomes" id="UP000308697"/>
    </source>
</evidence>
<evidence type="ECO:0000256" key="1">
    <source>
        <dbReference type="SAM" id="MobiDB-lite"/>
    </source>
</evidence>
<comment type="caution">
    <text evidence="2">The sequence shown here is derived from an EMBL/GenBank/DDBJ whole genome shotgun (WGS) entry which is preliminary data.</text>
</comment>
<name>A0A4U0MNB9_9ACTN</name>